<dbReference type="Proteomes" id="UP001163046">
    <property type="component" value="Unassembled WGS sequence"/>
</dbReference>
<dbReference type="AlphaFoldDB" id="A0A9W9YGP0"/>
<comment type="caution">
    <text evidence="1">The sequence shown here is derived from an EMBL/GenBank/DDBJ whole genome shotgun (WGS) entry which is preliminary data.</text>
</comment>
<name>A0A9W9YGP0_9CNID</name>
<dbReference type="Gene3D" id="3.40.462.20">
    <property type="match status" value="1"/>
</dbReference>
<evidence type="ECO:0008006" key="3">
    <source>
        <dbReference type="Google" id="ProtNLM"/>
    </source>
</evidence>
<dbReference type="EMBL" id="MU827784">
    <property type="protein sequence ID" value="KAJ7334486.1"/>
    <property type="molecule type" value="Genomic_DNA"/>
</dbReference>
<sequence length="243" mass="27989">MTLTVQYMHMIPIWLNDNHTVAVLFLHFDCLEKCEWIESICFGFFFILCVFRPQAFCRFLFVGPPREGGVLLMELTDLTKPLVNKVKPVPFDEFQRSADWIVPRGRVYYKPVGSYIKEVTDDVIDIIFEGVSEAPDPHIIRDSSIYLECLGGKVLEIPEESGALSFRQAEYWIGLVAAIHDSNLYDVAKAWADKMNQKLSSYGIIQEPAKEEKFHNRLNALKLKYDPENVFHQNPVNIDPKSE</sequence>
<keyword evidence="2" id="KW-1185">Reference proteome</keyword>
<reference evidence="1" key="1">
    <citation type="submission" date="2023-01" db="EMBL/GenBank/DDBJ databases">
        <title>Genome assembly of the deep-sea coral Lophelia pertusa.</title>
        <authorList>
            <person name="Herrera S."/>
            <person name="Cordes E."/>
        </authorList>
    </citation>
    <scope>NUCLEOTIDE SEQUENCE</scope>
    <source>
        <strain evidence="1">USNM1676648</strain>
        <tissue evidence="1">Polyp</tissue>
    </source>
</reference>
<evidence type="ECO:0000313" key="1">
    <source>
        <dbReference type="EMBL" id="KAJ7334486.1"/>
    </source>
</evidence>
<organism evidence="1 2">
    <name type="scientific">Desmophyllum pertusum</name>
    <dbReference type="NCBI Taxonomy" id="174260"/>
    <lineage>
        <taxon>Eukaryota</taxon>
        <taxon>Metazoa</taxon>
        <taxon>Cnidaria</taxon>
        <taxon>Anthozoa</taxon>
        <taxon>Hexacorallia</taxon>
        <taxon>Scleractinia</taxon>
        <taxon>Caryophylliina</taxon>
        <taxon>Caryophylliidae</taxon>
        <taxon>Desmophyllum</taxon>
    </lineage>
</organism>
<dbReference type="OrthoDB" id="5954934at2759"/>
<gene>
    <name evidence="1" type="ORF">OS493_014807</name>
</gene>
<proteinExistence type="predicted"/>
<evidence type="ECO:0000313" key="2">
    <source>
        <dbReference type="Proteomes" id="UP001163046"/>
    </source>
</evidence>
<accession>A0A9W9YGP0</accession>
<protein>
    <recommendedName>
        <fullName evidence="3">Berberine/berberine-like domain-containing protein</fullName>
    </recommendedName>
</protein>